<dbReference type="InterPro" id="IPR028082">
    <property type="entry name" value="Peripla_BP_I"/>
</dbReference>
<evidence type="ECO:0000256" key="3">
    <source>
        <dbReference type="ARBA" id="ARBA00023163"/>
    </source>
</evidence>
<dbReference type="GO" id="GO:0000976">
    <property type="term" value="F:transcription cis-regulatory region binding"/>
    <property type="evidence" value="ECO:0007669"/>
    <property type="project" value="TreeGrafter"/>
</dbReference>
<dbReference type="PANTHER" id="PTHR30146:SF109">
    <property type="entry name" value="HTH-TYPE TRANSCRIPTIONAL REGULATOR GALS"/>
    <property type="match status" value="1"/>
</dbReference>
<evidence type="ECO:0000256" key="1">
    <source>
        <dbReference type="ARBA" id="ARBA00023015"/>
    </source>
</evidence>
<reference evidence="6" key="1">
    <citation type="submission" date="2020-10" db="EMBL/GenBank/DDBJ databases">
        <title>Taxonomic study of unclassified bacteria belonging to the class Ktedonobacteria.</title>
        <authorList>
            <person name="Yabe S."/>
            <person name="Wang C.M."/>
            <person name="Zheng Y."/>
            <person name="Sakai Y."/>
            <person name="Cavaletti L."/>
            <person name="Monciardini P."/>
            <person name="Donadio S."/>
        </authorList>
    </citation>
    <scope>NUCLEOTIDE SEQUENCE</scope>
    <source>
        <strain evidence="6">ID150040</strain>
    </source>
</reference>
<organism evidence="6 7">
    <name type="scientific">Reticulibacter mediterranei</name>
    <dbReference type="NCBI Taxonomy" id="2778369"/>
    <lineage>
        <taxon>Bacteria</taxon>
        <taxon>Bacillati</taxon>
        <taxon>Chloroflexota</taxon>
        <taxon>Ktedonobacteria</taxon>
        <taxon>Ktedonobacterales</taxon>
        <taxon>Reticulibacteraceae</taxon>
        <taxon>Reticulibacter</taxon>
    </lineage>
</organism>
<evidence type="ECO:0000313" key="6">
    <source>
        <dbReference type="EMBL" id="GHO91139.1"/>
    </source>
</evidence>
<sequence>MLERVFHKIQEWRYGNLGMALAAGAAIFTLTSTILQVAGVSGSPMIFLLTLYISSVLFFSVLFSLVNYQFQRELQLRRKIHQTSHVLMGRRSRIIGVVAPISYWSTEYYVDIIKAIRDAAEREQQHIRRKIIILDVPHEEFNDVEEIMTDILIKDISGLISINMKMSQPVKQSFCDAGIPIINIAHEDNKLPSVCSIVHDPTGLEDVFKHILLEKKSVSAILITKGLANPFKGVKVDAYRKGKRDLFTHIAVKAGLTVQPIVKLDAIDEKLDICPGNAYIVEVDHYRSQDGFLLFEKLPDFVPPNTAFIFLADITAVGFLLACQRSGLSALERKFRVAGVDNTEIAEWLDLTSVEAQLDIIGRLAYEKLQLALDHPDQISYSSEVVKGLCIIRGSSNW</sequence>
<dbReference type="GO" id="GO:0003700">
    <property type="term" value="F:DNA-binding transcription factor activity"/>
    <property type="evidence" value="ECO:0007669"/>
    <property type="project" value="TreeGrafter"/>
</dbReference>
<keyword evidence="1" id="KW-0805">Transcription regulation</keyword>
<dbReference type="RefSeq" id="WP_220202054.1">
    <property type="nucleotide sequence ID" value="NZ_BNJK01000001.1"/>
</dbReference>
<protein>
    <recommendedName>
        <fullName evidence="5">Transcriptional regulator LacI/GalR-like sensor domain-containing protein</fullName>
    </recommendedName>
</protein>
<comment type="caution">
    <text evidence="6">The sequence shown here is derived from an EMBL/GenBank/DDBJ whole genome shotgun (WGS) entry which is preliminary data.</text>
</comment>
<evidence type="ECO:0000313" key="7">
    <source>
        <dbReference type="Proteomes" id="UP000597444"/>
    </source>
</evidence>
<dbReference type="Gene3D" id="3.40.50.2300">
    <property type="match status" value="2"/>
</dbReference>
<accession>A0A8J3I941</accession>
<dbReference type="AlphaFoldDB" id="A0A8J3I941"/>
<dbReference type="EMBL" id="BNJK01000001">
    <property type="protein sequence ID" value="GHO91139.1"/>
    <property type="molecule type" value="Genomic_DNA"/>
</dbReference>
<keyword evidence="4" id="KW-0812">Transmembrane</keyword>
<keyword evidence="7" id="KW-1185">Reference proteome</keyword>
<dbReference type="InterPro" id="IPR046335">
    <property type="entry name" value="LacI/GalR-like_sensor"/>
</dbReference>
<feature type="transmembrane region" description="Helical" evidence="4">
    <location>
        <begin position="20"/>
        <end position="39"/>
    </location>
</feature>
<gene>
    <name evidence="6" type="ORF">KSF_011870</name>
</gene>
<dbReference type="PANTHER" id="PTHR30146">
    <property type="entry name" value="LACI-RELATED TRANSCRIPTIONAL REPRESSOR"/>
    <property type="match status" value="1"/>
</dbReference>
<feature type="domain" description="Transcriptional regulator LacI/GalR-like sensor" evidence="5">
    <location>
        <begin position="296"/>
        <end position="395"/>
    </location>
</feature>
<proteinExistence type="predicted"/>
<evidence type="ECO:0000259" key="5">
    <source>
        <dbReference type="Pfam" id="PF13377"/>
    </source>
</evidence>
<dbReference type="Proteomes" id="UP000597444">
    <property type="component" value="Unassembled WGS sequence"/>
</dbReference>
<keyword evidence="3" id="KW-0804">Transcription</keyword>
<dbReference type="Pfam" id="PF13377">
    <property type="entry name" value="Peripla_BP_3"/>
    <property type="match status" value="1"/>
</dbReference>
<feature type="transmembrane region" description="Helical" evidence="4">
    <location>
        <begin position="45"/>
        <end position="68"/>
    </location>
</feature>
<keyword evidence="4" id="KW-0472">Membrane</keyword>
<name>A0A8J3I941_9CHLR</name>
<keyword evidence="4" id="KW-1133">Transmembrane helix</keyword>
<dbReference type="SUPFAM" id="SSF53822">
    <property type="entry name" value="Periplasmic binding protein-like I"/>
    <property type="match status" value="2"/>
</dbReference>
<keyword evidence="2" id="KW-0238">DNA-binding</keyword>
<evidence type="ECO:0000256" key="4">
    <source>
        <dbReference type="SAM" id="Phobius"/>
    </source>
</evidence>
<evidence type="ECO:0000256" key="2">
    <source>
        <dbReference type="ARBA" id="ARBA00023125"/>
    </source>
</evidence>